<organism evidence="2 3">
    <name type="scientific">Ignelater luminosus</name>
    <name type="common">Cucubano</name>
    <name type="synonym">Pyrophorus luminosus</name>
    <dbReference type="NCBI Taxonomy" id="2038154"/>
    <lineage>
        <taxon>Eukaryota</taxon>
        <taxon>Metazoa</taxon>
        <taxon>Ecdysozoa</taxon>
        <taxon>Arthropoda</taxon>
        <taxon>Hexapoda</taxon>
        <taxon>Insecta</taxon>
        <taxon>Pterygota</taxon>
        <taxon>Neoptera</taxon>
        <taxon>Endopterygota</taxon>
        <taxon>Coleoptera</taxon>
        <taxon>Polyphaga</taxon>
        <taxon>Elateriformia</taxon>
        <taxon>Elateroidea</taxon>
        <taxon>Elateridae</taxon>
        <taxon>Agrypninae</taxon>
        <taxon>Pyrophorini</taxon>
        <taxon>Ignelater</taxon>
    </lineage>
</organism>
<proteinExistence type="predicted"/>
<feature type="region of interest" description="Disordered" evidence="1">
    <location>
        <begin position="265"/>
        <end position="287"/>
    </location>
</feature>
<name>A0A8K0DJD3_IGNLU</name>
<feature type="compositionally biased region" description="Basic and acidic residues" evidence="1">
    <location>
        <begin position="384"/>
        <end position="394"/>
    </location>
</feature>
<keyword evidence="3" id="KW-1185">Reference proteome</keyword>
<dbReference type="OrthoDB" id="10654355at2759"/>
<feature type="compositionally biased region" description="Low complexity" evidence="1">
    <location>
        <begin position="265"/>
        <end position="278"/>
    </location>
</feature>
<reference evidence="2" key="1">
    <citation type="submission" date="2019-08" db="EMBL/GenBank/DDBJ databases">
        <title>The genome of the North American firefly Photinus pyralis.</title>
        <authorList>
            <consortium name="Photinus pyralis genome working group"/>
            <person name="Fallon T.R."/>
            <person name="Sander Lower S.E."/>
            <person name="Weng J.-K."/>
        </authorList>
    </citation>
    <scope>NUCLEOTIDE SEQUENCE</scope>
    <source>
        <strain evidence="2">TRF0915ILg1</strain>
        <tissue evidence="2">Whole body</tissue>
    </source>
</reference>
<feature type="region of interest" description="Disordered" evidence="1">
    <location>
        <begin position="384"/>
        <end position="431"/>
    </location>
</feature>
<accession>A0A8K0DJD3</accession>
<evidence type="ECO:0000256" key="1">
    <source>
        <dbReference type="SAM" id="MobiDB-lite"/>
    </source>
</evidence>
<comment type="caution">
    <text evidence="2">The sequence shown here is derived from an EMBL/GenBank/DDBJ whole genome shotgun (WGS) entry which is preliminary data.</text>
</comment>
<dbReference type="AlphaFoldDB" id="A0A8K0DJD3"/>
<evidence type="ECO:0000313" key="2">
    <source>
        <dbReference type="EMBL" id="KAF2905194.1"/>
    </source>
</evidence>
<dbReference type="Proteomes" id="UP000801492">
    <property type="component" value="Unassembled WGS sequence"/>
</dbReference>
<protein>
    <submittedName>
        <fullName evidence="2">Uncharacterized protein</fullName>
    </submittedName>
</protein>
<dbReference type="EMBL" id="VTPC01000585">
    <property type="protein sequence ID" value="KAF2905194.1"/>
    <property type="molecule type" value="Genomic_DNA"/>
</dbReference>
<evidence type="ECO:0000313" key="3">
    <source>
        <dbReference type="Proteomes" id="UP000801492"/>
    </source>
</evidence>
<feature type="compositionally biased region" description="Polar residues" evidence="1">
    <location>
        <begin position="418"/>
        <end position="431"/>
    </location>
</feature>
<feature type="compositionally biased region" description="Polar residues" evidence="1">
    <location>
        <begin position="395"/>
        <end position="407"/>
    </location>
</feature>
<sequence length="893" mass="102242">MSKLYEYGMYGYPESLFNDNRICRCKYCTGSSRYSHQLRNNCSRLYTNLWRHDRTLYYNRGFDINEPSHADVLQERYFSNKDKPRLRDQTLSTLYAREKKRFVSPSSKRFPLERSVINLSKSDETNSSYCDVPILYLPQSCSRVSMVSDKDVERWDSSEILIDPHLERYDAERQSKLFQDSIMNGKYRNLSDMDKKRNICKTILSLHTNRTRYQNLYDDDFSSFTSESLEDEKEEEFSNVRNQRDDNELYPYYVVPVYYVPESNYNNSFPQQQNSNSNPESCDTQDLPRDLSQKKVQFDKSQYSQTDYNRNSTIMKSLLRPIGTYYNSSYNNKFAKNALNYAKSRHGMPYSDLNNDKPSTNLTRNLKRSLYSCCNTEANDKHKALPEQHGETKCQSKIPTLRLSQPRNPAENDRSSRAPKQTFTTKAKTSPKNCLKSETTSVSSLINENQDIYVKESPVKDQCSTIQNQKEISWALSTINPQLNSLQKYSNPCVAYCKGPYTKFGTTSNLEQLRMELKKLKKETSEIRPKSAPCPNLCKTLAKINALTSTKEEDKSSSSCLENYKTVVSEFAEGLRKNRRPTTAKVSATTLTIPCECVKPQTEAGKNQQNDPLKKSKNKCKCRDDLDYVMKKIKQLELTLDERKECLDKAEKKIVDKSKCCKGRKKESNIKLTDPKGKLLSSTLDAKEVKVIKSAKKQPSGECKECLLKECSKKIPLTKLCSRFSPRCPSKNFMKMHYGTINDSTSTCSLSPLYPEKLTKGTSPFLIKEKNTQSPSIECKSSKFCATDDIIKNGISQQKKFALSGKNNNMDEPKKKCETFCSSAKADKMSRKRKSKQAGPGARCWWRAPFVPGTASYGASGFSGQSRTPYRGRECTFSAAVETGCDFRAQVVL</sequence>
<gene>
    <name evidence="2" type="ORF">ILUMI_00971</name>
</gene>